<keyword evidence="3" id="KW-1185">Reference proteome</keyword>
<dbReference type="Proteomes" id="UP000324222">
    <property type="component" value="Unassembled WGS sequence"/>
</dbReference>
<name>A0A5B7I9X7_PORTR</name>
<organism evidence="2 3">
    <name type="scientific">Portunus trituberculatus</name>
    <name type="common">Swimming crab</name>
    <name type="synonym">Neptunus trituberculatus</name>
    <dbReference type="NCBI Taxonomy" id="210409"/>
    <lineage>
        <taxon>Eukaryota</taxon>
        <taxon>Metazoa</taxon>
        <taxon>Ecdysozoa</taxon>
        <taxon>Arthropoda</taxon>
        <taxon>Crustacea</taxon>
        <taxon>Multicrustacea</taxon>
        <taxon>Malacostraca</taxon>
        <taxon>Eumalacostraca</taxon>
        <taxon>Eucarida</taxon>
        <taxon>Decapoda</taxon>
        <taxon>Pleocyemata</taxon>
        <taxon>Brachyura</taxon>
        <taxon>Eubrachyura</taxon>
        <taxon>Portunoidea</taxon>
        <taxon>Portunidae</taxon>
        <taxon>Portuninae</taxon>
        <taxon>Portunus</taxon>
    </lineage>
</organism>
<evidence type="ECO:0000313" key="3">
    <source>
        <dbReference type="Proteomes" id="UP000324222"/>
    </source>
</evidence>
<gene>
    <name evidence="2" type="ORF">E2C01_072137</name>
</gene>
<feature type="region of interest" description="Disordered" evidence="1">
    <location>
        <begin position="1"/>
        <end position="36"/>
    </location>
</feature>
<evidence type="ECO:0000313" key="2">
    <source>
        <dbReference type="EMBL" id="MPC77678.1"/>
    </source>
</evidence>
<protein>
    <submittedName>
        <fullName evidence="2">Uncharacterized protein</fullName>
    </submittedName>
</protein>
<accession>A0A5B7I9X7</accession>
<reference evidence="2 3" key="1">
    <citation type="submission" date="2019-05" db="EMBL/GenBank/DDBJ databases">
        <title>Another draft genome of Portunus trituberculatus and its Hox gene families provides insights of decapod evolution.</title>
        <authorList>
            <person name="Jeong J.-H."/>
            <person name="Song I."/>
            <person name="Kim S."/>
            <person name="Choi T."/>
            <person name="Kim D."/>
            <person name="Ryu S."/>
            <person name="Kim W."/>
        </authorList>
    </citation>
    <scope>NUCLEOTIDE SEQUENCE [LARGE SCALE GENOMIC DNA]</scope>
    <source>
        <tissue evidence="2">Muscle</tissue>
    </source>
</reference>
<evidence type="ECO:0000256" key="1">
    <source>
        <dbReference type="SAM" id="MobiDB-lite"/>
    </source>
</evidence>
<comment type="caution">
    <text evidence="2">The sequence shown here is derived from an EMBL/GenBank/DDBJ whole genome shotgun (WGS) entry which is preliminary data.</text>
</comment>
<sequence>MQRHCHGYRGSTPQRSAATGKEVLGLLPGPSAQDPVPEVWHHVNSIRGNSRRQLCDPDSAGRAGELVLQWKEASSFSGLPVEHQEALDQQRP</sequence>
<dbReference type="AlphaFoldDB" id="A0A5B7I9X7"/>
<dbReference type="EMBL" id="VSRR010046469">
    <property type="protein sequence ID" value="MPC77678.1"/>
    <property type="molecule type" value="Genomic_DNA"/>
</dbReference>
<proteinExistence type="predicted"/>